<dbReference type="OrthoDB" id="2382185at2"/>
<accession>A0A075LKJ8</accession>
<dbReference type="HOGENOM" id="CLU_037125_2_0_9"/>
<evidence type="ECO:0000313" key="2">
    <source>
        <dbReference type="EMBL" id="AIF67275.1"/>
    </source>
</evidence>
<dbReference type="KEGG" id="tap:GZ22_11905"/>
<dbReference type="AlphaFoldDB" id="A0A075LKJ8"/>
<dbReference type="InterPro" id="IPR009996">
    <property type="entry name" value="YycH"/>
</dbReference>
<evidence type="ECO:0000259" key="1">
    <source>
        <dbReference type="Pfam" id="PF07435"/>
    </source>
</evidence>
<protein>
    <recommendedName>
        <fullName evidence="1">Regulatory protein YycH domain-containing protein</fullName>
    </recommendedName>
</protein>
<dbReference type="CDD" id="cd15787">
    <property type="entry name" value="YycH_N"/>
    <property type="match status" value="1"/>
</dbReference>
<dbReference type="Proteomes" id="UP000027980">
    <property type="component" value="Chromosome"/>
</dbReference>
<dbReference type="RefSeq" id="WP_038562647.1">
    <property type="nucleotide sequence ID" value="NZ_CP008876.1"/>
</dbReference>
<gene>
    <name evidence="2" type="ORF">GZ22_11905</name>
</gene>
<dbReference type="EMBL" id="CP008876">
    <property type="protein sequence ID" value="AIF67275.1"/>
    <property type="molecule type" value="Genomic_DNA"/>
</dbReference>
<dbReference type="Pfam" id="PF07435">
    <property type="entry name" value="YycH"/>
    <property type="match status" value="1"/>
</dbReference>
<dbReference type="Gene3D" id="3.30.310.160">
    <property type="entry name" value="YycH protein, domain 2"/>
    <property type="match status" value="1"/>
</dbReference>
<organism evidence="2 3">
    <name type="scientific">Terribacillus saccharophilus</name>
    <dbReference type="NCBI Taxonomy" id="361277"/>
    <lineage>
        <taxon>Bacteria</taxon>
        <taxon>Bacillati</taxon>
        <taxon>Bacillota</taxon>
        <taxon>Bacilli</taxon>
        <taxon>Bacillales</taxon>
        <taxon>Bacillaceae</taxon>
        <taxon>Terribacillus</taxon>
    </lineage>
</organism>
<feature type="domain" description="Regulatory protein YycH" evidence="1">
    <location>
        <begin position="4"/>
        <end position="421"/>
    </location>
</feature>
<proteinExistence type="predicted"/>
<reference evidence="2 3" key="1">
    <citation type="submission" date="2014-07" db="EMBL/GenBank/DDBJ databases">
        <title>Complete genome sequence of a moderately halophilic bacterium Terribacillus aidingensis MP602, isolated from Cryptomeria fortunei in Tianmu mountain in China.</title>
        <authorList>
            <person name="Wang Y."/>
            <person name="Lu P."/>
            <person name="Zhang L."/>
        </authorList>
    </citation>
    <scope>NUCLEOTIDE SEQUENCE [LARGE SCALE GENOMIC DNA]</scope>
    <source>
        <strain evidence="2 3">MP602</strain>
    </source>
</reference>
<dbReference type="InterPro" id="IPR042274">
    <property type="entry name" value="YycH/YycI_2"/>
</dbReference>
<dbReference type="GeneID" id="34220090"/>
<evidence type="ECO:0000313" key="3">
    <source>
        <dbReference type="Proteomes" id="UP000027980"/>
    </source>
</evidence>
<sequence>MKMETFNTILLIILVALSLVLTAYVWTFQPNSLKSEGIGTEEPKTLAGVEKQLADVVRPSHTYVNKNDNHFVFYSKTNEQTFLNGLSEWNLTEIERKDLPELPDTSIELVYPVAVSFSQLNNLFQVEGAENVTNRLGNSGFTRIYLSPNENGSTGLVFLNEHQENPLENVVTATVTNSIDEILNNEYLTAAVPLSETNAWNQIYLPEKINVSDSIVRSETISRNAFADIYMEDPSIQGSDQYIDTNRLESVQFSNSGQFASYSYSNPSSSSIGTVTRADQLQAAISTINSHKGWTNDFSLYAVSGEGSYTFQFRMVRNGYPVFQANGLSLMSIRMQNNLPDPVSYDRTLLNIGTTGNSEGNYSLESKEVQDWIEDNQYSRRDIDDVVIGYKLEEYEESEIFKYHMKPCWYVKYQGNWLEVESSTTGGKD</sequence>
<name>A0A075LKJ8_9BACI</name>